<sequence>MPFKSSFPDLDIPQTDLLSYLFGKRNLSDEPLWFNSRQPEMNLSPKGALQWVKRLGVGLSQLGINKGDVILIFTPNHIFVPVAYLGIVGSGYVFSGANPSYTGQELAHQLSNSTAKVVLAHPAVLDRAIAACDMVGIQKDRIFQFSDEVEPTRNGIEDWTCMLGTPQQAENWSWPLLTSKESTQTIATINYSSGTTGLPKGVCVSHSNLIANLEQSYFMRYVDTPYLKSGTPPQERWIGFLPLYHAYGQLYTILMALKLENPVYVMTEFNFERFLDAISRHKITTLQVAPPVLVMLSKRPETSKYDLSSVEEIRCGAAPLSRELQNDCRKKLGIPIRQGWGMTELTCASITQPSSSDDVMGTVGNLMPNSHCKLLDDEGQEVGIDTPGELCIKGPNVCLGYWRNEKATRETIQNGWLRTGDVAIRNKDGLFWIVDRKKVACCRCCSSRNHNVGVMPSPISKQVKRRILISDCRHGNELPRAYVVLQLQSREKLQPVDIEKWITSRVAKHKRLGGGVVFIEEVPKLASGKIQRKVMREWAKRDAADIEKRGEGKLAAKL</sequence>
<dbReference type="AlphaFoldDB" id="A0A0A1V673"/>
<dbReference type="GO" id="GO:0016405">
    <property type="term" value="F:CoA-ligase activity"/>
    <property type="evidence" value="ECO:0007669"/>
    <property type="project" value="TreeGrafter"/>
</dbReference>
<dbReference type="InterPro" id="IPR020845">
    <property type="entry name" value="AMP-binding_CS"/>
</dbReference>
<dbReference type="PROSITE" id="PS00455">
    <property type="entry name" value="AMP_BINDING"/>
    <property type="match status" value="1"/>
</dbReference>
<feature type="domain" description="AMP-dependent synthetase/ligase" evidence="1">
    <location>
        <begin position="50"/>
        <end position="402"/>
    </location>
</feature>
<dbReference type="PANTHER" id="PTHR24096:SF194">
    <property type="entry name" value="AMP-DEPENDENT SYNTHETASE_LIGASE DOMAIN-CONTAINING PROTEIN"/>
    <property type="match status" value="1"/>
</dbReference>
<organism evidence="2 3">
    <name type="scientific">Metarhizium robertsii</name>
    <dbReference type="NCBI Taxonomy" id="568076"/>
    <lineage>
        <taxon>Eukaryota</taxon>
        <taxon>Fungi</taxon>
        <taxon>Dikarya</taxon>
        <taxon>Ascomycota</taxon>
        <taxon>Pezizomycotina</taxon>
        <taxon>Sordariomycetes</taxon>
        <taxon>Hypocreomycetidae</taxon>
        <taxon>Hypocreales</taxon>
        <taxon>Clavicipitaceae</taxon>
        <taxon>Metarhizium</taxon>
    </lineage>
</organism>
<dbReference type="Gene3D" id="3.40.50.980">
    <property type="match status" value="2"/>
</dbReference>
<protein>
    <submittedName>
        <fullName evidence="2">AMP-binding enzyme</fullName>
    </submittedName>
</protein>
<reference evidence="2 3" key="1">
    <citation type="submission" date="2014-02" db="EMBL/GenBank/DDBJ databases">
        <title>The genome sequence of the entomopathogenic fungus Metarhizium robertsii ARSEF 2575.</title>
        <authorList>
            <person name="Giuliano Garisto Donzelli B."/>
            <person name="Roe B.A."/>
            <person name="Macmil S.L."/>
            <person name="Krasnoff S.B."/>
            <person name="Gibson D.M."/>
        </authorList>
    </citation>
    <scope>NUCLEOTIDE SEQUENCE [LARGE SCALE GENOMIC DNA]</scope>
    <source>
        <strain evidence="2 3">ARSEF 2575</strain>
    </source>
</reference>
<dbReference type="Gene3D" id="3.30.300.30">
    <property type="match status" value="1"/>
</dbReference>
<evidence type="ECO:0000313" key="3">
    <source>
        <dbReference type="Proteomes" id="UP000030151"/>
    </source>
</evidence>
<dbReference type="Pfam" id="PF00501">
    <property type="entry name" value="AMP-binding"/>
    <property type="match status" value="1"/>
</dbReference>
<dbReference type="EMBL" id="JELW01000002">
    <property type="protein sequence ID" value="EXV05116.1"/>
    <property type="molecule type" value="Genomic_DNA"/>
</dbReference>
<dbReference type="SUPFAM" id="SSF56801">
    <property type="entry name" value="Acetyl-CoA synthetase-like"/>
    <property type="match status" value="1"/>
</dbReference>
<dbReference type="Proteomes" id="UP000030151">
    <property type="component" value="Unassembled WGS sequence"/>
</dbReference>
<dbReference type="HOGENOM" id="CLU_000022_59_2_1"/>
<gene>
    <name evidence="2" type="ORF">X797_002803</name>
</gene>
<comment type="caution">
    <text evidence="2">The sequence shown here is derived from an EMBL/GenBank/DDBJ whole genome shotgun (WGS) entry which is preliminary data.</text>
</comment>
<accession>A0A0A1V673</accession>
<name>A0A0A1V673_9HYPO</name>
<proteinExistence type="predicted"/>
<evidence type="ECO:0000313" key="2">
    <source>
        <dbReference type="EMBL" id="EXV05116.1"/>
    </source>
</evidence>
<dbReference type="PANTHER" id="PTHR24096">
    <property type="entry name" value="LONG-CHAIN-FATTY-ACID--COA LIGASE"/>
    <property type="match status" value="1"/>
</dbReference>
<dbReference type="InterPro" id="IPR045851">
    <property type="entry name" value="AMP-bd_C_sf"/>
</dbReference>
<evidence type="ECO:0000259" key="1">
    <source>
        <dbReference type="Pfam" id="PF00501"/>
    </source>
</evidence>
<dbReference type="InterPro" id="IPR000873">
    <property type="entry name" value="AMP-dep_synth/lig_dom"/>
</dbReference>
<dbReference type="Gene3D" id="2.30.38.10">
    <property type="entry name" value="Luciferase, Domain 3"/>
    <property type="match status" value="1"/>
</dbReference>
<dbReference type="OrthoDB" id="6509636at2759"/>